<feature type="transmembrane region" description="Helical" evidence="1">
    <location>
        <begin position="6"/>
        <end position="25"/>
    </location>
</feature>
<evidence type="ECO:0000256" key="1">
    <source>
        <dbReference type="SAM" id="Phobius"/>
    </source>
</evidence>
<gene>
    <name evidence="2" type="ORF">L210DRAFT_3644300</name>
</gene>
<accession>A0AAD4BWQ1</accession>
<reference evidence="2" key="1">
    <citation type="submission" date="2019-10" db="EMBL/GenBank/DDBJ databases">
        <authorList>
            <consortium name="DOE Joint Genome Institute"/>
            <person name="Kuo A."/>
            <person name="Miyauchi S."/>
            <person name="Kiss E."/>
            <person name="Drula E."/>
            <person name="Kohler A."/>
            <person name="Sanchez-Garcia M."/>
            <person name="Andreopoulos B."/>
            <person name="Barry K.W."/>
            <person name="Bonito G."/>
            <person name="Buee M."/>
            <person name="Carver A."/>
            <person name="Chen C."/>
            <person name="Cichocki N."/>
            <person name="Clum A."/>
            <person name="Culley D."/>
            <person name="Crous P.W."/>
            <person name="Fauchery L."/>
            <person name="Girlanda M."/>
            <person name="Hayes R."/>
            <person name="Keri Z."/>
            <person name="LaButti K."/>
            <person name="Lipzen A."/>
            <person name="Lombard V."/>
            <person name="Magnuson J."/>
            <person name="Maillard F."/>
            <person name="Morin E."/>
            <person name="Murat C."/>
            <person name="Nolan M."/>
            <person name="Ohm R."/>
            <person name="Pangilinan J."/>
            <person name="Pereira M."/>
            <person name="Perotto S."/>
            <person name="Peter M."/>
            <person name="Riley R."/>
            <person name="Sitrit Y."/>
            <person name="Stielow B."/>
            <person name="Szollosi G."/>
            <person name="Zifcakova L."/>
            <person name="Stursova M."/>
            <person name="Spatafora J.W."/>
            <person name="Tedersoo L."/>
            <person name="Vaario L.-M."/>
            <person name="Yamada A."/>
            <person name="Yan M."/>
            <person name="Wang P."/>
            <person name="Xu J."/>
            <person name="Bruns T."/>
            <person name="Baldrian P."/>
            <person name="Vilgalys R."/>
            <person name="Henrissat B."/>
            <person name="Grigoriev I.V."/>
            <person name="Hibbett D."/>
            <person name="Nagy L.G."/>
            <person name="Martin F.M."/>
        </authorList>
    </citation>
    <scope>NUCLEOTIDE SEQUENCE</scope>
    <source>
        <strain evidence="2">BED1</strain>
    </source>
</reference>
<dbReference type="EMBL" id="WHUW01000009">
    <property type="protein sequence ID" value="KAF8442141.1"/>
    <property type="molecule type" value="Genomic_DNA"/>
</dbReference>
<keyword evidence="3" id="KW-1185">Reference proteome</keyword>
<evidence type="ECO:0000313" key="3">
    <source>
        <dbReference type="Proteomes" id="UP001194468"/>
    </source>
</evidence>
<keyword evidence="1" id="KW-1133">Transmembrane helix</keyword>
<protein>
    <submittedName>
        <fullName evidence="2">Uncharacterized protein</fullName>
    </submittedName>
</protein>
<dbReference type="AlphaFoldDB" id="A0AAD4BWQ1"/>
<comment type="caution">
    <text evidence="2">The sequence shown here is derived from an EMBL/GenBank/DDBJ whole genome shotgun (WGS) entry which is preliminary data.</text>
</comment>
<proteinExistence type="predicted"/>
<feature type="transmembrane region" description="Helical" evidence="1">
    <location>
        <begin position="80"/>
        <end position="101"/>
    </location>
</feature>
<evidence type="ECO:0000313" key="2">
    <source>
        <dbReference type="EMBL" id="KAF8442141.1"/>
    </source>
</evidence>
<dbReference type="Proteomes" id="UP001194468">
    <property type="component" value="Unassembled WGS sequence"/>
</dbReference>
<feature type="transmembrane region" description="Helical" evidence="1">
    <location>
        <begin position="113"/>
        <end position="138"/>
    </location>
</feature>
<sequence>MLPLQGLTYFFVPMVYIGSVVAAGLEQPQWMNSLALPDTVYGVALEGHHKNAARVLARVLSITLRNLSDDVFEHLEMTSFISSATNVYSIAIVQAGPFAWVRPPLYALSLMHSGFWTVMFVSFVPLVVVVATAAVYAVKIPIEGEAIL</sequence>
<name>A0AAD4BWQ1_BOLED</name>
<keyword evidence="1" id="KW-0472">Membrane</keyword>
<keyword evidence="1" id="KW-0812">Transmembrane</keyword>
<reference evidence="2" key="2">
    <citation type="journal article" date="2020" name="Nat. Commun.">
        <title>Large-scale genome sequencing of mycorrhizal fungi provides insights into the early evolution of symbiotic traits.</title>
        <authorList>
            <person name="Miyauchi S."/>
            <person name="Kiss E."/>
            <person name="Kuo A."/>
            <person name="Drula E."/>
            <person name="Kohler A."/>
            <person name="Sanchez-Garcia M."/>
            <person name="Morin E."/>
            <person name="Andreopoulos B."/>
            <person name="Barry K.W."/>
            <person name="Bonito G."/>
            <person name="Buee M."/>
            <person name="Carver A."/>
            <person name="Chen C."/>
            <person name="Cichocki N."/>
            <person name="Clum A."/>
            <person name="Culley D."/>
            <person name="Crous P.W."/>
            <person name="Fauchery L."/>
            <person name="Girlanda M."/>
            <person name="Hayes R.D."/>
            <person name="Keri Z."/>
            <person name="LaButti K."/>
            <person name="Lipzen A."/>
            <person name="Lombard V."/>
            <person name="Magnuson J."/>
            <person name="Maillard F."/>
            <person name="Murat C."/>
            <person name="Nolan M."/>
            <person name="Ohm R.A."/>
            <person name="Pangilinan J."/>
            <person name="Pereira M.F."/>
            <person name="Perotto S."/>
            <person name="Peter M."/>
            <person name="Pfister S."/>
            <person name="Riley R."/>
            <person name="Sitrit Y."/>
            <person name="Stielow J.B."/>
            <person name="Szollosi G."/>
            <person name="Zifcakova L."/>
            <person name="Stursova M."/>
            <person name="Spatafora J.W."/>
            <person name="Tedersoo L."/>
            <person name="Vaario L.M."/>
            <person name="Yamada A."/>
            <person name="Yan M."/>
            <person name="Wang P."/>
            <person name="Xu J."/>
            <person name="Bruns T."/>
            <person name="Baldrian P."/>
            <person name="Vilgalys R."/>
            <person name="Dunand C."/>
            <person name="Henrissat B."/>
            <person name="Grigoriev I.V."/>
            <person name="Hibbett D."/>
            <person name="Nagy L.G."/>
            <person name="Martin F.M."/>
        </authorList>
    </citation>
    <scope>NUCLEOTIDE SEQUENCE</scope>
    <source>
        <strain evidence="2">BED1</strain>
    </source>
</reference>
<organism evidence="2 3">
    <name type="scientific">Boletus edulis BED1</name>
    <dbReference type="NCBI Taxonomy" id="1328754"/>
    <lineage>
        <taxon>Eukaryota</taxon>
        <taxon>Fungi</taxon>
        <taxon>Dikarya</taxon>
        <taxon>Basidiomycota</taxon>
        <taxon>Agaricomycotina</taxon>
        <taxon>Agaricomycetes</taxon>
        <taxon>Agaricomycetidae</taxon>
        <taxon>Boletales</taxon>
        <taxon>Boletineae</taxon>
        <taxon>Boletaceae</taxon>
        <taxon>Boletoideae</taxon>
        <taxon>Boletus</taxon>
    </lineage>
</organism>